<comment type="similarity">
    <text evidence="2">Belongs to the glycosyl hydrolase 88 family.</text>
</comment>
<comment type="caution">
    <text evidence="6">The sequence shown here is derived from an EMBL/GenBank/DDBJ whole genome shotgun (WGS) entry which is preliminary data.</text>
</comment>
<dbReference type="Proteomes" id="UP000435036">
    <property type="component" value="Unassembled WGS sequence"/>
</dbReference>
<feature type="binding site" evidence="4">
    <location>
        <position position="249"/>
    </location>
    <ligand>
        <name>substrate</name>
    </ligand>
</feature>
<dbReference type="Gene3D" id="1.50.10.10">
    <property type="match status" value="1"/>
</dbReference>
<dbReference type="OrthoDB" id="428577at2"/>
<dbReference type="GO" id="GO:0052757">
    <property type="term" value="F:chondroitin hydrolase activity"/>
    <property type="evidence" value="ECO:0007669"/>
    <property type="project" value="TreeGrafter"/>
</dbReference>
<dbReference type="GO" id="GO:0000272">
    <property type="term" value="P:polysaccharide catabolic process"/>
    <property type="evidence" value="ECO:0007669"/>
    <property type="project" value="TreeGrafter"/>
</dbReference>
<reference evidence="6 7" key="1">
    <citation type="submission" date="2019-12" db="EMBL/GenBank/DDBJ databases">
        <authorList>
            <person name="Dong K."/>
        </authorList>
    </citation>
    <scope>NUCLEOTIDE SEQUENCE [LARGE SCALE GENOMIC DNA]</scope>
    <source>
        <strain evidence="6 7">JCM 31225</strain>
    </source>
</reference>
<keyword evidence="7" id="KW-1185">Reference proteome</keyword>
<dbReference type="SUPFAM" id="SSF48208">
    <property type="entry name" value="Six-hairpin glycosidases"/>
    <property type="match status" value="1"/>
</dbReference>
<evidence type="ECO:0000313" key="7">
    <source>
        <dbReference type="Proteomes" id="UP000435036"/>
    </source>
</evidence>
<feature type="binding site" evidence="4">
    <location>
        <position position="253"/>
    </location>
    <ligand>
        <name>substrate</name>
    </ligand>
</feature>
<feature type="binding site" evidence="4">
    <location>
        <position position="177"/>
    </location>
    <ligand>
        <name>substrate</name>
    </ligand>
</feature>
<dbReference type="Pfam" id="PF07470">
    <property type="entry name" value="Glyco_hydro_88"/>
    <property type="match status" value="1"/>
</dbReference>
<proteinExistence type="inferred from homology"/>
<dbReference type="PANTHER" id="PTHR36845:SF1">
    <property type="entry name" value="HYDROLASE, PUTATIVE (AFU_ORTHOLOGUE AFUA_7G05090)-RELATED"/>
    <property type="match status" value="1"/>
</dbReference>
<dbReference type="InterPro" id="IPR008928">
    <property type="entry name" value="6-hairpin_glycosidase_sf"/>
</dbReference>
<dbReference type="EMBL" id="WSQA01000006">
    <property type="protein sequence ID" value="MVZ62413.1"/>
    <property type="molecule type" value="Genomic_DNA"/>
</dbReference>
<feature type="active site" description="Proton donor" evidence="3">
    <location>
        <position position="177"/>
    </location>
</feature>
<protein>
    <submittedName>
        <fullName evidence="6">Glucuronyl hydrolase</fullName>
    </submittedName>
</protein>
<accession>A0A6N8KY62</accession>
<keyword evidence="5" id="KW-0732">Signal</keyword>
<dbReference type="InterPro" id="IPR010905">
    <property type="entry name" value="Glyco_hydro_88"/>
</dbReference>
<evidence type="ECO:0000256" key="4">
    <source>
        <dbReference type="PIRSR" id="PIRSR610905-2"/>
    </source>
</evidence>
<evidence type="ECO:0000256" key="2">
    <source>
        <dbReference type="ARBA" id="ARBA00038358"/>
    </source>
</evidence>
<dbReference type="InterPro" id="IPR012341">
    <property type="entry name" value="6hp_glycosidase-like_sf"/>
</dbReference>
<evidence type="ECO:0000256" key="5">
    <source>
        <dbReference type="SAM" id="SignalP"/>
    </source>
</evidence>
<evidence type="ECO:0000256" key="1">
    <source>
        <dbReference type="ARBA" id="ARBA00022801"/>
    </source>
</evidence>
<feature type="chain" id="PRO_5027015971" evidence="5">
    <location>
        <begin position="23"/>
        <end position="413"/>
    </location>
</feature>
<evidence type="ECO:0000313" key="6">
    <source>
        <dbReference type="EMBL" id="MVZ62413.1"/>
    </source>
</evidence>
<feature type="binding site" evidence="4">
    <location>
        <position position="237"/>
    </location>
    <ligand>
        <name>substrate</name>
    </ligand>
</feature>
<organism evidence="6 7">
    <name type="scientific">Sphingobacterium humi</name>
    <dbReference type="NCBI Taxonomy" id="1796905"/>
    <lineage>
        <taxon>Bacteria</taxon>
        <taxon>Pseudomonadati</taxon>
        <taxon>Bacteroidota</taxon>
        <taxon>Sphingobacteriia</taxon>
        <taxon>Sphingobacteriales</taxon>
        <taxon>Sphingobacteriaceae</taxon>
        <taxon>Sphingobacterium</taxon>
    </lineage>
</organism>
<dbReference type="InterPro" id="IPR052369">
    <property type="entry name" value="UG_Glycosaminoglycan_Hydrolase"/>
</dbReference>
<dbReference type="PANTHER" id="PTHR36845">
    <property type="entry name" value="HYDROLASE, PUTATIVE (AFU_ORTHOLOGUE AFUA_7G05090)-RELATED"/>
    <property type="match status" value="1"/>
</dbReference>
<evidence type="ECO:0000256" key="3">
    <source>
        <dbReference type="PIRSR" id="PIRSR610905-1"/>
    </source>
</evidence>
<gene>
    <name evidence="6" type="ORF">GQF63_10295</name>
</gene>
<feature type="signal peptide" evidence="5">
    <location>
        <begin position="1"/>
        <end position="22"/>
    </location>
</feature>
<feature type="binding site" evidence="4">
    <location>
        <position position="118"/>
    </location>
    <ligand>
        <name>substrate</name>
    </ligand>
</feature>
<keyword evidence="1 6" id="KW-0378">Hydrolase</keyword>
<feature type="active site" description="Nucleophile" evidence="3">
    <location>
        <position position="118"/>
    </location>
</feature>
<dbReference type="AlphaFoldDB" id="A0A6N8KY62"/>
<sequence length="413" mass="46854">MRNMLIVFTCYVLGLSGTVAFAQTKHALHLDQSFIEDRLQQSAKQIKLLAAATPADKFPQNFEQGKHKFSNSSWWCSGFYPGTLLLLSEATGDAELKQLGLDKLKHLEKEQYNKRTHDLGFMLFCSFGNALRITGDSASYKPILVNGAESLASRYSPVTKTIRSWDHGKWKYPVIIDNMMNLEFLEEMSKQTGNRKYADIARSHANTTLKHHFRKDYSSYHVIDYDPETGAVLGRKTHQGTADESAWARGQAWALYGYTMMYRETKDKAYLKQAQRIAQYILHHPNLPSDLVPVWDFDYDKIPEGSKMYGKRTLRDASAGALMASALLELADYSRGKQGEFYFRQAETLLKNLSSAPYFASYGSNGGFILQHSVGALPINSEVDVPLSYADYYYIEALLRYQRLLAGKKMIQS</sequence>
<name>A0A6N8KY62_9SPHI</name>